<evidence type="ECO:0000313" key="8">
    <source>
        <dbReference type="Proteomes" id="UP000184290"/>
    </source>
</evidence>
<evidence type="ECO:0000259" key="6">
    <source>
        <dbReference type="Pfam" id="PF07992"/>
    </source>
</evidence>
<dbReference type="PANTHER" id="PTHR42913">
    <property type="entry name" value="APOPTOSIS-INDUCING FACTOR 1"/>
    <property type="match status" value="1"/>
</dbReference>
<dbReference type="SUPFAM" id="SSF51905">
    <property type="entry name" value="FAD/NAD(P)-binding domain"/>
    <property type="match status" value="1"/>
</dbReference>
<keyword evidence="8" id="KW-1185">Reference proteome</keyword>
<proteinExistence type="inferred from homology"/>
<dbReference type="InterPro" id="IPR023753">
    <property type="entry name" value="FAD/NAD-binding_dom"/>
</dbReference>
<dbReference type="InterPro" id="IPR036188">
    <property type="entry name" value="FAD/NAD-bd_sf"/>
</dbReference>
<name>A0ABY1IP15_9HYPH</name>
<dbReference type="Pfam" id="PF07992">
    <property type="entry name" value="Pyr_redox_2"/>
    <property type="match status" value="1"/>
</dbReference>
<keyword evidence="3" id="KW-0285">Flavoprotein</keyword>
<evidence type="ECO:0000256" key="1">
    <source>
        <dbReference type="ARBA" id="ARBA00001974"/>
    </source>
</evidence>
<sequence>MARQTRILILGGGAGGLELAVQLAGARGIDVTLIDRVTSHLWKPRLHEFAAGTVSSSLAEISFYVLGQLRGFHFEQGSVIGIEHAMKAVRLAAIHDDAGEIVVPERLLTYDLCVVALGGVTPDFNTTGVSENAIRLDAAVDADAFRKQFINAMIRARATGVPADVVIVGSGATGTELAAHLRASERAFFDWSSKGPVPRGRKLLDITILEAAPELMPGAEAALREKLVERLRGLDIKTVTDARISVVDKDEIRTAKGEAWPADISVWAAGLVGNPVLRGLGRFDYDDKGRIKVDSHLRSTADDCIYVLGDAAACIPAGAERPLPPTAQAASQQAAYLAAALPRVLRNEPVKSFRFQNKGRLVSLAGAGAIGIIGRRKQDILIHGQFAIAAYDALQRQHQWRVLGPVRGSVAIMADLLSPTRGPPLKLHGG</sequence>
<comment type="caution">
    <text evidence="7">The sequence shown here is derived from an EMBL/GenBank/DDBJ whole genome shotgun (WGS) entry which is preliminary data.</text>
</comment>
<feature type="domain" description="FAD/NAD(P)-binding" evidence="6">
    <location>
        <begin position="6"/>
        <end position="334"/>
    </location>
</feature>
<dbReference type="Proteomes" id="UP000184290">
    <property type="component" value="Unassembled WGS sequence"/>
</dbReference>
<dbReference type="InterPro" id="IPR051169">
    <property type="entry name" value="NADH-Q_oxidoreductase"/>
</dbReference>
<gene>
    <name evidence="7" type="ORF">SAMN02745911_3130</name>
</gene>
<evidence type="ECO:0000313" key="7">
    <source>
        <dbReference type="EMBL" id="SHJ72645.1"/>
    </source>
</evidence>
<keyword evidence="5" id="KW-0560">Oxidoreductase</keyword>
<dbReference type="PANTHER" id="PTHR42913:SF3">
    <property type="entry name" value="64 KDA MITOCHONDRIAL NADH DEHYDROGENASE (EUROFUNG)"/>
    <property type="match status" value="1"/>
</dbReference>
<dbReference type="RefSeq" id="WP_060608596.1">
    <property type="nucleotide sequence ID" value="NZ_FQZC01000004.1"/>
</dbReference>
<organism evidence="7 8">
    <name type="scientific">Aureimonas altamirensis DSM 21988</name>
    <dbReference type="NCBI Taxonomy" id="1121026"/>
    <lineage>
        <taxon>Bacteria</taxon>
        <taxon>Pseudomonadati</taxon>
        <taxon>Pseudomonadota</taxon>
        <taxon>Alphaproteobacteria</taxon>
        <taxon>Hyphomicrobiales</taxon>
        <taxon>Aurantimonadaceae</taxon>
        <taxon>Aureimonas</taxon>
    </lineage>
</organism>
<comment type="similarity">
    <text evidence="2">Belongs to the NADH dehydrogenase family.</text>
</comment>
<evidence type="ECO:0000256" key="5">
    <source>
        <dbReference type="ARBA" id="ARBA00023002"/>
    </source>
</evidence>
<evidence type="ECO:0000256" key="2">
    <source>
        <dbReference type="ARBA" id="ARBA00005272"/>
    </source>
</evidence>
<keyword evidence="4" id="KW-0274">FAD</keyword>
<dbReference type="PRINTS" id="PR00411">
    <property type="entry name" value="PNDRDTASEI"/>
</dbReference>
<dbReference type="EMBL" id="FQZC01000004">
    <property type="protein sequence ID" value="SHJ72645.1"/>
    <property type="molecule type" value="Genomic_DNA"/>
</dbReference>
<dbReference type="PRINTS" id="PR00368">
    <property type="entry name" value="FADPNR"/>
</dbReference>
<accession>A0ABY1IP15</accession>
<reference evidence="7 8" key="1">
    <citation type="submission" date="2016-11" db="EMBL/GenBank/DDBJ databases">
        <authorList>
            <person name="Varghese N."/>
            <person name="Submissions S."/>
        </authorList>
    </citation>
    <scope>NUCLEOTIDE SEQUENCE [LARGE SCALE GENOMIC DNA]</scope>
    <source>
        <strain evidence="7 8">DSM 21988</strain>
    </source>
</reference>
<protein>
    <submittedName>
        <fullName evidence="7">NADH dehydrogenase</fullName>
    </submittedName>
</protein>
<comment type="cofactor">
    <cofactor evidence="1">
        <name>FAD</name>
        <dbReference type="ChEBI" id="CHEBI:57692"/>
    </cofactor>
</comment>
<evidence type="ECO:0000256" key="4">
    <source>
        <dbReference type="ARBA" id="ARBA00022827"/>
    </source>
</evidence>
<dbReference type="Gene3D" id="3.50.50.100">
    <property type="match status" value="1"/>
</dbReference>
<evidence type="ECO:0000256" key="3">
    <source>
        <dbReference type="ARBA" id="ARBA00022630"/>
    </source>
</evidence>